<dbReference type="Proteomes" id="UP001163046">
    <property type="component" value="Unassembled WGS sequence"/>
</dbReference>
<dbReference type="Gene3D" id="4.10.1000.10">
    <property type="entry name" value="Zinc finger, CCCH-type"/>
    <property type="match status" value="1"/>
</dbReference>
<keyword evidence="2" id="KW-0378">Hydrolase</keyword>
<dbReference type="InterPro" id="IPR036855">
    <property type="entry name" value="Znf_CCCH_sf"/>
</dbReference>
<feature type="compositionally biased region" description="Polar residues" evidence="1">
    <location>
        <begin position="81"/>
        <end position="90"/>
    </location>
</feature>
<keyword evidence="3" id="KW-1185">Reference proteome</keyword>
<feature type="compositionally biased region" description="Polar residues" evidence="1">
    <location>
        <begin position="272"/>
        <end position="286"/>
    </location>
</feature>
<dbReference type="AlphaFoldDB" id="A0A9W9ZCC4"/>
<keyword evidence="2" id="KW-0347">Helicase</keyword>
<feature type="region of interest" description="Disordered" evidence="1">
    <location>
        <begin position="271"/>
        <end position="293"/>
    </location>
</feature>
<protein>
    <submittedName>
        <fullName evidence="2">Helicase</fullName>
    </submittedName>
</protein>
<feature type="region of interest" description="Disordered" evidence="1">
    <location>
        <begin position="1"/>
        <end position="132"/>
    </location>
</feature>
<gene>
    <name evidence="2" type="primary">HELZ2_18</name>
    <name evidence="2" type="ORF">OS493_023650</name>
</gene>
<evidence type="ECO:0000313" key="3">
    <source>
        <dbReference type="Proteomes" id="UP001163046"/>
    </source>
</evidence>
<keyword evidence="2" id="KW-0067">ATP-binding</keyword>
<comment type="caution">
    <text evidence="2">The sequence shown here is derived from an EMBL/GenBank/DDBJ whole genome shotgun (WGS) entry which is preliminary data.</text>
</comment>
<reference evidence="2" key="1">
    <citation type="submission" date="2023-01" db="EMBL/GenBank/DDBJ databases">
        <title>Genome assembly of the deep-sea coral Lophelia pertusa.</title>
        <authorList>
            <person name="Herrera S."/>
            <person name="Cordes E."/>
        </authorList>
    </citation>
    <scope>NUCLEOTIDE SEQUENCE</scope>
    <source>
        <strain evidence="2">USNM1676648</strain>
        <tissue evidence="2">Polyp</tissue>
    </source>
</reference>
<feature type="compositionally biased region" description="Polar residues" evidence="1">
    <location>
        <begin position="56"/>
        <end position="73"/>
    </location>
</feature>
<dbReference type="EMBL" id="MU826367">
    <property type="protein sequence ID" value="KAJ7378394.1"/>
    <property type="molecule type" value="Genomic_DNA"/>
</dbReference>
<evidence type="ECO:0000256" key="1">
    <source>
        <dbReference type="SAM" id="MobiDB-lite"/>
    </source>
</evidence>
<dbReference type="OrthoDB" id="433738at2759"/>
<dbReference type="SUPFAM" id="SSF90229">
    <property type="entry name" value="CCCH zinc finger"/>
    <property type="match status" value="1"/>
</dbReference>
<evidence type="ECO:0000313" key="2">
    <source>
        <dbReference type="EMBL" id="KAJ7378394.1"/>
    </source>
</evidence>
<proteinExistence type="predicted"/>
<name>A0A9W9ZCC4_9CNID</name>
<accession>A0A9W9ZCC4</accession>
<sequence>MIQPVVQDKNTNSMPLHTAETRRESRGAFVTSFGLDEFPGLGAVSSQRSATDDSRNTSSTAWSTPHEASQRPSTPVLPSAKPTTMISQVSHMGAVSSQSSTADSSKSSSVWSTRREASPRPPTPVLPSAKPAILTSQIPQSAAPSMKTGAVMPASSSNTFRNIPKGVFVVCDDFLQKNLKRGASIYEKVKACKGCEIRSKLKYAVWCDNSKQWQLIRPYPAEKVPANVAFSECGQYSTNKPCRRTPCTYAHGQQELIMWTMEREAILPTPRETLTGSSGNIPQPSAQLRYRPSPPGVTNGSYRLCKSCDTRERCRFGRGCIFAHGIEELNEWIQEYNRKKNEKLRKEISEKKEVCSLEMASSILKGPAEDLVEHLPGVEVSCTPPELNVKLQDKNDSHKCQWTFTLVFKTNEVGHLRHVLLLHRYHNCYQLSEIRVGCYQDTRGYDSYTTCYTAKLNDSWYKSPATNISGRMKVSLTVSFESPLYGSFDQWVIFDFGKKPFLVQKLNADVMSESLSQTPIVPEHATASASAVIWDESSMEVVRFVHETKEGLEAEHLSRSYSLPKQVNITAESLNPGIYKRIMHKLLFVEEGFMKDEISR</sequence>
<feature type="compositionally biased region" description="Low complexity" evidence="1">
    <location>
        <begin position="96"/>
        <end position="112"/>
    </location>
</feature>
<dbReference type="GO" id="GO:0004386">
    <property type="term" value="F:helicase activity"/>
    <property type="evidence" value="ECO:0007669"/>
    <property type="project" value="UniProtKB-KW"/>
</dbReference>
<keyword evidence="2" id="KW-0547">Nucleotide-binding</keyword>
<organism evidence="2 3">
    <name type="scientific">Desmophyllum pertusum</name>
    <dbReference type="NCBI Taxonomy" id="174260"/>
    <lineage>
        <taxon>Eukaryota</taxon>
        <taxon>Metazoa</taxon>
        <taxon>Cnidaria</taxon>
        <taxon>Anthozoa</taxon>
        <taxon>Hexacorallia</taxon>
        <taxon>Scleractinia</taxon>
        <taxon>Caryophylliina</taxon>
        <taxon>Caryophylliidae</taxon>
        <taxon>Desmophyllum</taxon>
    </lineage>
</organism>
<dbReference type="GO" id="GO:0046872">
    <property type="term" value="F:metal ion binding"/>
    <property type="evidence" value="ECO:0007669"/>
    <property type="project" value="InterPro"/>
</dbReference>